<evidence type="ECO:0000256" key="5">
    <source>
        <dbReference type="ARBA" id="ARBA00023136"/>
    </source>
</evidence>
<comment type="caution">
    <text evidence="9">The sequence shown here is derived from an EMBL/GenBank/DDBJ whole genome shotgun (WGS) entry which is preliminary data.</text>
</comment>
<dbReference type="EMBL" id="SJZJ01000016">
    <property type="protein sequence ID" value="TCJ23719.1"/>
    <property type="molecule type" value="Genomic_DNA"/>
</dbReference>
<keyword evidence="10" id="KW-1185">Reference proteome</keyword>
<keyword evidence="3 6" id="KW-0812">Transmembrane</keyword>
<keyword evidence="7" id="KW-0732">Signal</keyword>
<gene>
    <name evidence="9" type="ORF">EPD65_10650</name>
</gene>
<dbReference type="Pfam" id="PF00482">
    <property type="entry name" value="T2SSF"/>
    <property type="match status" value="1"/>
</dbReference>
<dbReference type="PANTHER" id="PTHR35007:SF1">
    <property type="entry name" value="PILUS ASSEMBLY PROTEIN"/>
    <property type="match status" value="1"/>
</dbReference>
<dbReference type="SUPFAM" id="SSF53300">
    <property type="entry name" value="vWA-like"/>
    <property type="match status" value="1"/>
</dbReference>
<feature type="signal peptide" evidence="7">
    <location>
        <begin position="1"/>
        <end position="22"/>
    </location>
</feature>
<dbReference type="AlphaFoldDB" id="A0A4R1BZZ3"/>
<evidence type="ECO:0000256" key="7">
    <source>
        <dbReference type="SAM" id="SignalP"/>
    </source>
</evidence>
<keyword evidence="2" id="KW-1003">Cell membrane</keyword>
<keyword evidence="5 6" id="KW-0472">Membrane</keyword>
<feature type="transmembrane region" description="Helical" evidence="6">
    <location>
        <begin position="413"/>
        <end position="431"/>
    </location>
</feature>
<name>A0A4R1BZZ3_9ACTN</name>
<dbReference type="Gene3D" id="1.20.81.30">
    <property type="entry name" value="Type II secretion system (T2SS), domain F"/>
    <property type="match status" value="1"/>
</dbReference>
<feature type="transmembrane region" description="Helical" evidence="6">
    <location>
        <begin position="612"/>
        <end position="632"/>
    </location>
</feature>
<dbReference type="Pfam" id="PF13519">
    <property type="entry name" value="VWA_2"/>
    <property type="match status" value="1"/>
</dbReference>
<dbReference type="OrthoDB" id="597333at2"/>
<accession>A0A4R1BZZ3</accession>
<dbReference type="GO" id="GO:0005886">
    <property type="term" value="C:plasma membrane"/>
    <property type="evidence" value="ECO:0007669"/>
    <property type="project" value="UniProtKB-SubCell"/>
</dbReference>
<evidence type="ECO:0000256" key="2">
    <source>
        <dbReference type="ARBA" id="ARBA00022475"/>
    </source>
</evidence>
<dbReference type="InterPro" id="IPR018076">
    <property type="entry name" value="T2SS_GspF_dom"/>
</dbReference>
<comment type="subcellular location">
    <subcellularLocation>
        <location evidence="1">Cell membrane</location>
        <topology evidence="1">Multi-pass membrane protein</topology>
    </subcellularLocation>
</comment>
<evidence type="ECO:0000313" key="9">
    <source>
        <dbReference type="EMBL" id="TCJ23719.1"/>
    </source>
</evidence>
<dbReference type="InterPro" id="IPR002035">
    <property type="entry name" value="VWF_A"/>
</dbReference>
<proteinExistence type="predicted"/>
<feature type="transmembrane region" description="Helical" evidence="6">
    <location>
        <begin position="437"/>
        <end position="454"/>
    </location>
</feature>
<evidence type="ECO:0000256" key="1">
    <source>
        <dbReference type="ARBA" id="ARBA00004651"/>
    </source>
</evidence>
<dbReference type="Gene3D" id="3.40.50.410">
    <property type="entry name" value="von Willebrand factor, type A domain"/>
    <property type="match status" value="1"/>
</dbReference>
<evidence type="ECO:0000259" key="8">
    <source>
        <dbReference type="PROSITE" id="PS50234"/>
    </source>
</evidence>
<dbReference type="PANTHER" id="PTHR35007">
    <property type="entry name" value="INTEGRAL MEMBRANE PROTEIN-RELATED"/>
    <property type="match status" value="1"/>
</dbReference>
<evidence type="ECO:0000256" key="6">
    <source>
        <dbReference type="SAM" id="Phobius"/>
    </source>
</evidence>
<evidence type="ECO:0000256" key="3">
    <source>
        <dbReference type="ARBA" id="ARBA00022692"/>
    </source>
</evidence>
<dbReference type="InterPro" id="IPR042094">
    <property type="entry name" value="T2SS_GspF_sf"/>
</dbReference>
<feature type="transmembrane region" description="Helical" evidence="6">
    <location>
        <begin position="316"/>
        <end position="336"/>
    </location>
</feature>
<protein>
    <submittedName>
        <fullName evidence="9">VWA domain-containing protein</fullName>
    </submittedName>
</protein>
<keyword evidence="4 6" id="KW-1133">Transmembrane helix</keyword>
<reference evidence="9 10" key="1">
    <citation type="submission" date="2019-03" db="EMBL/GenBank/DDBJ databases">
        <authorList>
            <person name="Kim M.K.M."/>
        </authorList>
    </citation>
    <scope>NUCLEOTIDE SEQUENCE [LARGE SCALE GENOMIC DNA]</scope>
    <source>
        <strain evidence="9 10">18JY15-6</strain>
    </source>
</reference>
<dbReference type="Proteomes" id="UP000295453">
    <property type="component" value="Unassembled WGS sequence"/>
</dbReference>
<dbReference type="InterPro" id="IPR036465">
    <property type="entry name" value="vWFA_dom_sf"/>
</dbReference>
<dbReference type="CDD" id="cd00198">
    <property type="entry name" value="vWFA"/>
    <property type="match status" value="1"/>
</dbReference>
<organism evidence="9 10">
    <name type="scientific">Nocardioides jejuensis</name>
    <dbReference type="NCBI Taxonomy" id="2502782"/>
    <lineage>
        <taxon>Bacteria</taxon>
        <taxon>Bacillati</taxon>
        <taxon>Actinomycetota</taxon>
        <taxon>Actinomycetes</taxon>
        <taxon>Propionibacteriales</taxon>
        <taxon>Nocardioidaceae</taxon>
        <taxon>Nocardioides</taxon>
    </lineage>
</organism>
<evidence type="ECO:0000313" key="10">
    <source>
        <dbReference type="Proteomes" id="UP000295453"/>
    </source>
</evidence>
<feature type="domain" description="VWFA" evidence="8">
    <location>
        <begin position="83"/>
        <end position="245"/>
    </location>
</feature>
<feature type="chain" id="PRO_5020785079" evidence="7">
    <location>
        <begin position="23"/>
        <end position="640"/>
    </location>
</feature>
<sequence length="640" mass="65934">MKRVVLAALACCAVLSPTQARAADAPATISHVEAHDGTVDLLVSVPAGARVDLGSVGVTVGGKAADATASLAGSSSAATIRRTTVLAMDTSESMKGPRFAAARAAAKSYLASVPADVEVGIVTFDGAVHTVLTPTTDRAAAGTVVDGLRLAHGTVLYDGIKAAVKELGTEGQRTVLLLSDGKNTNATPLSSVTSAVTAAKVSLDAVALDQSASDLAALRSLAAAGKGQLIPADAAALTKAFTDEAAVLARQVLVSAHVPASVTTTEADVAVTLPITGGTTLHATTYAVVRDGGIAPAKTAYALKEAAHSLQLPSGALYGGLAAFGLGLAVLLTGVLSMSGGTGGMRSVEQRIAAYGPGAVMHKVQDARRADSALNLHQAKEAAASMLHRNKGLEARIEQRLEAGGSALKPAEWLLLHGTIAILAGAVGLVLGGGSVVLLLVGLGAGVAVPWWWLGHKQRRRVAAFNSGLADTLQLIAGSLSAGMSLAQAIDAVVNEGNEPIAGEFKRVLIESRLGVPLETALEGIAQRIESVDFAWVVMAIRIQREVGGNLAELLTTVAETLRERDYLRRQVKTLSAEGRLSAYILIGLPILMFLFMFTARRSYIEPLYTTGFGYLMLGAFGVLLTIGWTMMSRIVKVEV</sequence>
<dbReference type="RefSeq" id="WP_131583943.1">
    <property type="nucleotide sequence ID" value="NZ_SJZJ01000016.1"/>
</dbReference>
<feature type="transmembrane region" description="Helical" evidence="6">
    <location>
        <begin position="581"/>
        <end position="600"/>
    </location>
</feature>
<dbReference type="PROSITE" id="PS50234">
    <property type="entry name" value="VWFA"/>
    <property type="match status" value="1"/>
</dbReference>
<dbReference type="SMART" id="SM00327">
    <property type="entry name" value="VWA"/>
    <property type="match status" value="1"/>
</dbReference>
<evidence type="ECO:0000256" key="4">
    <source>
        <dbReference type="ARBA" id="ARBA00022989"/>
    </source>
</evidence>